<protein>
    <recommendedName>
        <fullName evidence="3">Cytoskeleton protein RodZ-like C-terminal domain-containing protein</fullName>
    </recommendedName>
</protein>
<feature type="region of interest" description="Disordered" evidence="1">
    <location>
        <begin position="160"/>
        <end position="198"/>
    </location>
</feature>
<dbReference type="InterPro" id="IPR001387">
    <property type="entry name" value="Cro/C1-type_HTH"/>
</dbReference>
<evidence type="ECO:0000259" key="3">
    <source>
        <dbReference type="Pfam" id="PF13464"/>
    </source>
</evidence>
<feature type="compositionally biased region" description="Low complexity" evidence="1">
    <location>
        <begin position="160"/>
        <end position="170"/>
    </location>
</feature>
<keyword evidence="2" id="KW-1133">Transmembrane helix</keyword>
<accession>A0A1L8R7Q1</accession>
<dbReference type="Gene3D" id="1.10.260.40">
    <property type="entry name" value="lambda repressor-like DNA-binding domains"/>
    <property type="match status" value="1"/>
</dbReference>
<keyword evidence="2" id="KW-0472">Membrane</keyword>
<dbReference type="AlphaFoldDB" id="A0A1L8R7Q1"/>
<feature type="transmembrane region" description="Helical" evidence="2">
    <location>
        <begin position="115"/>
        <end position="137"/>
    </location>
</feature>
<dbReference type="Pfam" id="PF13413">
    <property type="entry name" value="HTH_25"/>
    <property type="match status" value="1"/>
</dbReference>
<keyword evidence="2" id="KW-0812">Transmembrane</keyword>
<dbReference type="RefSeq" id="WP_071864405.1">
    <property type="nucleotide sequence ID" value="NZ_JBHLVQ010000007.1"/>
</dbReference>
<proteinExistence type="predicted"/>
<evidence type="ECO:0000256" key="2">
    <source>
        <dbReference type="SAM" id="Phobius"/>
    </source>
</evidence>
<dbReference type="InterPro" id="IPR050400">
    <property type="entry name" value="Bact_Cytoskel_RodZ"/>
</dbReference>
<dbReference type="PANTHER" id="PTHR34475:SF1">
    <property type="entry name" value="CYTOSKELETON PROTEIN RODZ"/>
    <property type="match status" value="1"/>
</dbReference>
<dbReference type="InterPro" id="IPR010982">
    <property type="entry name" value="Lambda_DNA-bd_dom_sf"/>
</dbReference>
<gene>
    <name evidence="4" type="ORF">RU96_GL002051</name>
</gene>
<reference evidence="4 5" key="1">
    <citation type="submission" date="2014-12" db="EMBL/GenBank/DDBJ databases">
        <title>Draft genome sequences of 29 type strains of Enterococci.</title>
        <authorList>
            <person name="Zhong Z."/>
            <person name="Sun Z."/>
            <person name="Liu W."/>
            <person name="Zhang W."/>
            <person name="Zhang H."/>
        </authorList>
    </citation>
    <scope>NUCLEOTIDE SEQUENCE [LARGE SCALE GENOMIC DNA]</scope>
    <source>
        <strain evidence="4 5">DSM 21207</strain>
    </source>
</reference>
<dbReference type="PANTHER" id="PTHR34475">
    <property type="match status" value="1"/>
</dbReference>
<comment type="caution">
    <text evidence="4">The sequence shown here is derived from an EMBL/GenBank/DDBJ whole genome shotgun (WGS) entry which is preliminary data.</text>
</comment>
<feature type="region of interest" description="Disordered" evidence="1">
    <location>
        <begin position="79"/>
        <end position="103"/>
    </location>
</feature>
<sequence>MANEATTIGARLRQARLNKNISLDELQQITKIQKRYLEAIESGDFEALPGSFYVRAFVRQYAQAVGEDGEKLVAVLAGKESLTPPPPKRPQPETVQGSRKSLHVEEETGSPIMRLLPVIFFGLVALVIVVIVFYMTWQDRNNQDALIAANSSVTVEQLATQSSTKASESTSESKKQTESTTEESTTESTKEKEMAVKLDSNTQSDAVFSLTDAKAPIKLDFIGSANGPCWIGVLVNNGYVYQYTLQAGETQSTTLPEGATNATIVLGASGNLTIKANSKDLNYTDPNIPSLRKNVTLNIAYQKAD</sequence>
<evidence type="ECO:0000256" key="1">
    <source>
        <dbReference type="SAM" id="MobiDB-lite"/>
    </source>
</evidence>
<name>A0A1L8R7Q1_9ENTE</name>
<evidence type="ECO:0000313" key="5">
    <source>
        <dbReference type="Proteomes" id="UP000182835"/>
    </source>
</evidence>
<dbReference type="SUPFAM" id="SSF47413">
    <property type="entry name" value="lambda repressor-like DNA-binding domains"/>
    <property type="match status" value="1"/>
</dbReference>
<organism evidence="4 5">
    <name type="scientific">Enterococcus canintestini</name>
    <dbReference type="NCBI Taxonomy" id="317010"/>
    <lineage>
        <taxon>Bacteria</taxon>
        <taxon>Bacillati</taxon>
        <taxon>Bacillota</taxon>
        <taxon>Bacilli</taxon>
        <taxon>Lactobacillales</taxon>
        <taxon>Enterococcaceae</taxon>
        <taxon>Enterococcus</taxon>
    </lineage>
</organism>
<dbReference type="Proteomes" id="UP000182835">
    <property type="component" value="Unassembled WGS sequence"/>
</dbReference>
<feature type="domain" description="Cytoskeleton protein RodZ-like C-terminal" evidence="3">
    <location>
        <begin position="225"/>
        <end position="285"/>
    </location>
</feature>
<dbReference type="CDD" id="cd00093">
    <property type="entry name" value="HTH_XRE"/>
    <property type="match status" value="1"/>
</dbReference>
<dbReference type="GO" id="GO:0003677">
    <property type="term" value="F:DNA binding"/>
    <property type="evidence" value="ECO:0007669"/>
    <property type="project" value="InterPro"/>
</dbReference>
<dbReference type="EMBL" id="JXKG01000005">
    <property type="protein sequence ID" value="OJG15746.1"/>
    <property type="molecule type" value="Genomic_DNA"/>
</dbReference>
<dbReference type="Pfam" id="PF13464">
    <property type="entry name" value="RodZ_C"/>
    <property type="match status" value="1"/>
</dbReference>
<dbReference type="InterPro" id="IPR025194">
    <property type="entry name" value="RodZ-like_C"/>
</dbReference>
<dbReference type="STRING" id="317010.RU96_GL002051"/>
<dbReference type="OrthoDB" id="9797543at2"/>
<evidence type="ECO:0000313" key="4">
    <source>
        <dbReference type="EMBL" id="OJG15746.1"/>
    </source>
</evidence>